<dbReference type="Gene3D" id="3.20.20.80">
    <property type="entry name" value="Glycosidases"/>
    <property type="match status" value="1"/>
</dbReference>
<dbReference type="InterPro" id="IPR012767">
    <property type="entry name" value="Trehalose_TreY"/>
</dbReference>
<dbReference type="EMBL" id="CP013254">
    <property type="protein sequence ID" value="ALU40644.1"/>
    <property type="molecule type" value="Genomic_DNA"/>
</dbReference>
<dbReference type="Gene3D" id="3.30.1590.10">
    <property type="entry name" value="Maltooligosyl trehalose synthase, domain 2"/>
    <property type="match status" value="1"/>
</dbReference>
<dbReference type="GO" id="GO:0030980">
    <property type="term" value="P:alpha-glucan catabolic process"/>
    <property type="evidence" value="ECO:0007669"/>
    <property type="project" value="TreeGrafter"/>
</dbReference>
<dbReference type="STRING" id="446860.AS188_13830"/>
<dbReference type="CDD" id="cd11336">
    <property type="entry name" value="AmyAc_MTSase"/>
    <property type="match status" value="1"/>
</dbReference>
<gene>
    <name evidence="2" type="ORF">AS188_13830</name>
</gene>
<feature type="domain" description="Glycosyl hydrolase family 13 catalytic" evidence="1">
    <location>
        <begin position="11"/>
        <end position="660"/>
    </location>
</feature>
<dbReference type="NCBIfam" id="TIGR02401">
    <property type="entry name" value="trehalose_TreY"/>
    <property type="match status" value="1"/>
</dbReference>
<dbReference type="SMART" id="SM00642">
    <property type="entry name" value="Aamy"/>
    <property type="match status" value="1"/>
</dbReference>
<dbReference type="OrthoDB" id="9761577at2"/>
<dbReference type="GO" id="GO:0047470">
    <property type="term" value="F:(1,4)-alpha-D-glucan 1-alpha-D-glucosylmutase activity"/>
    <property type="evidence" value="ECO:0007669"/>
    <property type="project" value="TreeGrafter"/>
</dbReference>
<organism evidence="2 3">
    <name type="scientific">Kocuria flava</name>
    <dbReference type="NCBI Taxonomy" id="446860"/>
    <lineage>
        <taxon>Bacteria</taxon>
        <taxon>Bacillati</taxon>
        <taxon>Actinomycetota</taxon>
        <taxon>Actinomycetes</taxon>
        <taxon>Micrococcales</taxon>
        <taxon>Micrococcaceae</taxon>
        <taxon>Kocuria</taxon>
    </lineage>
</organism>
<name>A0A0U2WWB0_9MICC</name>
<dbReference type="KEGG" id="kfv:AS188_13830"/>
<dbReference type="InterPro" id="IPR013797">
    <property type="entry name" value="Maltooligo_trehalose_synth_4"/>
</dbReference>
<dbReference type="Proteomes" id="UP000057181">
    <property type="component" value="Chromosome"/>
</dbReference>
<dbReference type="RefSeq" id="WP_058859330.1">
    <property type="nucleotide sequence ID" value="NZ_BJZR01000052.1"/>
</dbReference>
<reference evidence="2 3" key="1">
    <citation type="submission" date="2015-11" db="EMBL/GenBank/DDBJ databases">
        <title>Complete Genome Sequence of Kocuria flava strain HO-9041.</title>
        <authorList>
            <person name="Zhou M."/>
            <person name="Dai J."/>
        </authorList>
    </citation>
    <scope>NUCLEOTIDE SEQUENCE [LARGE SCALE GENOMIC DNA]</scope>
    <source>
        <strain evidence="2 3">HO-9041</strain>
    </source>
</reference>
<dbReference type="SUPFAM" id="SSF51445">
    <property type="entry name" value="(Trans)glycosidases"/>
    <property type="match status" value="1"/>
</dbReference>
<evidence type="ECO:0000313" key="2">
    <source>
        <dbReference type="EMBL" id="ALU40644.1"/>
    </source>
</evidence>
<dbReference type="Pfam" id="PF00128">
    <property type="entry name" value="Alpha-amylase"/>
    <property type="match status" value="1"/>
</dbReference>
<dbReference type="Gene3D" id="1.10.150.200">
    <property type="entry name" value="Maltooligosyl trehalose synthase, domain 3"/>
    <property type="match status" value="1"/>
</dbReference>
<dbReference type="AlphaFoldDB" id="A0A0U2WWB0"/>
<dbReference type="InterPro" id="IPR017853">
    <property type="entry name" value="GH"/>
</dbReference>
<protein>
    <submittedName>
        <fullName evidence="2">Maltooligosyl trehalose synthase</fullName>
    </submittedName>
</protein>
<dbReference type="PANTHER" id="PTHR10357">
    <property type="entry name" value="ALPHA-AMYLASE FAMILY MEMBER"/>
    <property type="match status" value="1"/>
</dbReference>
<evidence type="ECO:0000313" key="3">
    <source>
        <dbReference type="Proteomes" id="UP000057181"/>
    </source>
</evidence>
<sequence>MRTPTSTYRLQITSDLTLDRAAGLVDYLHDLGADWVYLSPVLRAVGGSDHGYDVASPQEVDPVRGGPEGLRALADAAHAKGMGVVVDVVPNHQGVAVPRENPWWWSLLEQGQASPWARAFDVDWDAGGGKVLIPVLGDGADELDRLRVEDGTLRYYDNVYPLAEGTWTEGEDARAVHARQHYELIDWRRGDDELNYRRFFTVATLAGVRVEDPEVFEASHAEIRRWFDEGLVDGLRIDHPDGLRDPGGYLEQLAELTGGAWVVVEKILEPGERLPRGWATAGTTGYDALGTIDRLLTDPAGEYALTSLDARLRDGEPVHWDELIHGTKRAMADRGLHAEVRRLARLVPADAGLAPETAEDALAEVLANFPVYRSYLPEGAEHLRAALDAARERRPDLSDAVATLGGLLGAGATDEAELGELARRFQQTSGMVVAKGVEDTAFYRFPRLTSLTEVGGDPSHFSLTPAEAHDELARRAAEEPAAMTTLSTHDTKRSEAVRARITVLAEAAEQWAGVVGTVKRLAEERGTRVGDGPLVNLVLQTAVGAWPLDQERLTDYALKAAREAGVSTAWVDGDEDFEARLTRFLDHVLHDPEMRAVVEGFAEHVTAAGWSNGLAAKLVQLTMPGVPDVYQGAELWAESLVDPDNRRPVDFEERARVLARLDAAAPGSDEARPAVGPDGAAKLLVTSRALRLRRDRPELFTGYSPLQASGPRAEHVFAFDRGGAVTVVTRLPLGLAARGGFTEETLALPAGSWEDVLTARPHTGTVAVADLLSDYPVALLRRKDS</sequence>
<proteinExistence type="predicted"/>
<dbReference type="PANTHER" id="PTHR10357:SF216">
    <property type="entry name" value="MALTOOLIGOSYL TREHALOSE SYNTHASE-RELATED"/>
    <property type="match status" value="1"/>
</dbReference>
<dbReference type="GO" id="GO:0005992">
    <property type="term" value="P:trehalose biosynthetic process"/>
    <property type="evidence" value="ECO:0007669"/>
    <property type="project" value="TreeGrafter"/>
</dbReference>
<dbReference type="InterPro" id="IPR006047">
    <property type="entry name" value="GH13_cat_dom"/>
</dbReference>
<evidence type="ECO:0000259" key="1">
    <source>
        <dbReference type="SMART" id="SM00642"/>
    </source>
</evidence>
<dbReference type="Gene3D" id="1.10.10.470">
    <property type="entry name" value="Maltooligosyl trehalose synthase, domain 4"/>
    <property type="match status" value="1"/>
</dbReference>
<accession>A0A0U2WWB0</accession>